<keyword evidence="2" id="KW-0378">Hydrolase</keyword>
<evidence type="ECO:0008006" key="5">
    <source>
        <dbReference type="Google" id="ProtNLM"/>
    </source>
</evidence>
<dbReference type="PANTHER" id="PTHR10363:SF2">
    <property type="entry name" value="BLEOMYCIN HYDROLASE"/>
    <property type="match status" value="1"/>
</dbReference>
<dbReference type="AlphaFoldDB" id="X1PHS7"/>
<evidence type="ECO:0000256" key="2">
    <source>
        <dbReference type="ARBA" id="ARBA00022801"/>
    </source>
</evidence>
<keyword evidence="1" id="KW-0645">Protease</keyword>
<dbReference type="EMBL" id="BARV01029177">
    <property type="protein sequence ID" value="GAI42041.1"/>
    <property type="molecule type" value="Genomic_DNA"/>
</dbReference>
<dbReference type="SUPFAM" id="SSF54001">
    <property type="entry name" value="Cysteine proteinases"/>
    <property type="match status" value="1"/>
</dbReference>
<dbReference type="PANTHER" id="PTHR10363">
    <property type="entry name" value="BLEOMYCIN HYDROLASE"/>
    <property type="match status" value="1"/>
</dbReference>
<feature type="non-terminal residue" evidence="4">
    <location>
        <position position="1"/>
    </location>
</feature>
<sequence length="80" mass="9327">VRSHAMNLVGVDMKGQTLLKWRVENSWGEDSGSKGFWAMYDNWFDMNVYNIIVLKKYVPKEIQDIAKQSPVILPPWDPML</sequence>
<dbReference type="InterPro" id="IPR004134">
    <property type="entry name" value="Peptidase_C1B"/>
</dbReference>
<gene>
    <name evidence="4" type="ORF">S06H3_46580</name>
</gene>
<evidence type="ECO:0000313" key="4">
    <source>
        <dbReference type="EMBL" id="GAI42041.1"/>
    </source>
</evidence>
<dbReference type="GO" id="GO:0070005">
    <property type="term" value="F:cysteine-type aminopeptidase activity"/>
    <property type="evidence" value="ECO:0007669"/>
    <property type="project" value="InterPro"/>
</dbReference>
<evidence type="ECO:0000256" key="3">
    <source>
        <dbReference type="ARBA" id="ARBA00022807"/>
    </source>
</evidence>
<organism evidence="4">
    <name type="scientific">marine sediment metagenome</name>
    <dbReference type="NCBI Taxonomy" id="412755"/>
    <lineage>
        <taxon>unclassified sequences</taxon>
        <taxon>metagenomes</taxon>
        <taxon>ecological metagenomes</taxon>
    </lineage>
</organism>
<dbReference type="InterPro" id="IPR038765">
    <property type="entry name" value="Papain-like_cys_pep_sf"/>
</dbReference>
<proteinExistence type="predicted"/>
<dbReference type="Pfam" id="PF03051">
    <property type="entry name" value="Peptidase_C1_2"/>
    <property type="match status" value="1"/>
</dbReference>
<dbReference type="GO" id="GO:0009636">
    <property type="term" value="P:response to toxic substance"/>
    <property type="evidence" value="ECO:0007669"/>
    <property type="project" value="TreeGrafter"/>
</dbReference>
<comment type="caution">
    <text evidence="4">The sequence shown here is derived from an EMBL/GenBank/DDBJ whole genome shotgun (WGS) entry which is preliminary data.</text>
</comment>
<dbReference type="Gene3D" id="3.90.70.10">
    <property type="entry name" value="Cysteine proteinases"/>
    <property type="match status" value="1"/>
</dbReference>
<dbReference type="GO" id="GO:0005737">
    <property type="term" value="C:cytoplasm"/>
    <property type="evidence" value="ECO:0007669"/>
    <property type="project" value="TreeGrafter"/>
</dbReference>
<accession>X1PHS7</accession>
<protein>
    <recommendedName>
        <fullName evidence="5">Peptidase C1A papain C-terminal domain-containing protein</fullName>
    </recommendedName>
</protein>
<keyword evidence="3" id="KW-0788">Thiol protease</keyword>
<reference evidence="4" key="1">
    <citation type="journal article" date="2014" name="Front. Microbiol.">
        <title>High frequency of phylogenetically diverse reductive dehalogenase-homologous genes in deep subseafloor sedimentary metagenomes.</title>
        <authorList>
            <person name="Kawai M."/>
            <person name="Futagami T."/>
            <person name="Toyoda A."/>
            <person name="Takaki Y."/>
            <person name="Nishi S."/>
            <person name="Hori S."/>
            <person name="Arai W."/>
            <person name="Tsubouchi T."/>
            <person name="Morono Y."/>
            <person name="Uchiyama I."/>
            <person name="Ito T."/>
            <person name="Fujiyama A."/>
            <person name="Inagaki F."/>
            <person name="Takami H."/>
        </authorList>
    </citation>
    <scope>NUCLEOTIDE SEQUENCE</scope>
    <source>
        <strain evidence="4">Expedition CK06-06</strain>
    </source>
</reference>
<evidence type="ECO:0000256" key="1">
    <source>
        <dbReference type="ARBA" id="ARBA00022670"/>
    </source>
</evidence>
<dbReference type="GO" id="GO:0006508">
    <property type="term" value="P:proteolysis"/>
    <property type="evidence" value="ECO:0007669"/>
    <property type="project" value="UniProtKB-KW"/>
</dbReference>
<name>X1PHS7_9ZZZZ</name>
<dbReference type="GO" id="GO:0043418">
    <property type="term" value="P:homocysteine catabolic process"/>
    <property type="evidence" value="ECO:0007669"/>
    <property type="project" value="TreeGrafter"/>
</dbReference>